<evidence type="ECO:0000256" key="1">
    <source>
        <dbReference type="SAM" id="MobiDB-lite"/>
    </source>
</evidence>
<accession>A0A367JL24</accession>
<gene>
    <name evidence="2" type="ORF">CU098_010009</name>
</gene>
<keyword evidence="3" id="KW-1185">Reference proteome</keyword>
<dbReference type="AlphaFoldDB" id="A0A367JL24"/>
<evidence type="ECO:0000313" key="2">
    <source>
        <dbReference type="EMBL" id="RCH90633.1"/>
    </source>
</evidence>
<feature type="region of interest" description="Disordered" evidence="1">
    <location>
        <begin position="50"/>
        <end position="99"/>
    </location>
</feature>
<feature type="region of interest" description="Disordered" evidence="1">
    <location>
        <begin position="122"/>
        <end position="141"/>
    </location>
</feature>
<name>A0A367JL24_RHIST</name>
<feature type="compositionally biased region" description="Acidic residues" evidence="1">
    <location>
        <begin position="56"/>
        <end position="71"/>
    </location>
</feature>
<dbReference type="OrthoDB" id="18234at2759"/>
<dbReference type="Proteomes" id="UP000253551">
    <property type="component" value="Unassembled WGS sequence"/>
</dbReference>
<reference evidence="2 3" key="1">
    <citation type="journal article" date="2018" name="G3 (Bethesda)">
        <title>Phylogenetic and Phylogenomic Definition of Rhizopus Species.</title>
        <authorList>
            <person name="Gryganskyi A.P."/>
            <person name="Golan J."/>
            <person name="Dolatabadi S."/>
            <person name="Mondo S."/>
            <person name="Robb S."/>
            <person name="Idnurm A."/>
            <person name="Muszewska A."/>
            <person name="Steczkiewicz K."/>
            <person name="Masonjones S."/>
            <person name="Liao H.L."/>
            <person name="Gajdeczka M.T."/>
            <person name="Anike F."/>
            <person name="Vuek A."/>
            <person name="Anishchenko I.M."/>
            <person name="Voigt K."/>
            <person name="de Hoog G.S."/>
            <person name="Smith M.E."/>
            <person name="Heitman J."/>
            <person name="Vilgalys R."/>
            <person name="Stajich J.E."/>
        </authorList>
    </citation>
    <scope>NUCLEOTIDE SEQUENCE [LARGE SCALE GENOMIC DNA]</scope>
    <source>
        <strain evidence="2 3">LSU 92-RS-03</strain>
    </source>
</reference>
<feature type="region of interest" description="Disordered" evidence="1">
    <location>
        <begin position="150"/>
        <end position="170"/>
    </location>
</feature>
<proteinExistence type="predicted"/>
<dbReference type="EMBL" id="PJQM01003124">
    <property type="protein sequence ID" value="RCH90633.1"/>
    <property type="molecule type" value="Genomic_DNA"/>
</dbReference>
<protein>
    <submittedName>
        <fullName evidence="2">Uncharacterized protein</fullName>
    </submittedName>
</protein>
<dbReference type="STRING" id="4846.A0A367JL24"/>
<sequence length="227" mass="26513">MDEINGQEKMYFYSNVNNGLPDYSVNQSIVLDDVELDIKFKQNYKSFLDKEVYSTDTEDDDDEEEDDDDDNEGRNLETETYSKWNIDTPIPDNRPTTPISAEDLANEINKLYLEELQNEFQMKQQKKKEQEQGGGWDDTSTAVTNAWGETTSFEEEEERQATAQPDPLTGIDWNCLTEEELSRRLTLVEEKTAQRWLNVDMEDPRYLKVLNTCETEIDTDDEGWAIW</sequence>
<evidence type="ECO:0000313" key="3">
    <source>
        <dbReference type="Proteomes" id="UP000253551"/>
    </source>
</evidence>
<organism evidence="2 3">
    <name type="scientific">Rhizopus stolonifer</name>
    <name type="common">Rhizopus nigricans</name>
    <dbReference type="NCBI Taxonomy" id="4846"/>
    <lineage>
        <taxon>Eukaryota</taxon>
        <taxon>Fungi</taxon>
        <taxon>Fungi incertae sedis</taxon>
        <taxon>Mucoromycota</taxon>
        <taxon>Mucoromycotina</taxon>
        <taxon>Mucoromycetes</taxon>
        <taxon>Mucorales</taxon>
        <taxon>Mucorineae</taxon>
        <taxon>Rhizopodaceae</taxon>
        <taxon>Rhizopus</taxon>
    </lineage>
</organism>
<comment type="caution">
    <text evidence="2">The sequence shown here is derived from an EMBL/GenBank/DDBJ whole genome shotgun (WGS) entry which is preliminary data.</text>
</comment>